<dbReference type="InterPro" id="IPR016132">
    <property type="entry name" value="Phyto_chromo_attachment"/>
</dbReference>
<feature type="domain" description="Phytochrome chromophore attachment site" evidence="1">
    <location>
        <begin position="24"/>
        <end position="160"/>
    </location>
</feature>
<dbReference type="Proteomes" id="UP000631421">
    <property type="component" value="Unassembled WGS sequence"/>
</dbReference>
<comment type="caution">
    <text evidence="2">The sequence shown here is derived from an EMBL/GenBank/DDBJ whole genome shotgun (WGS) entry which is preliminary data.</text>
</comment>
<protein>
    <submittedName>
        <fullName evidence="2">GAF domain-containing protein</fullName>
    </submittedName>
</protein>
<sequence length="171" mass="19672">MLHFQNRDHQGLISVLTRITKKLDQDVLVHDTIHELRDLLDVDRVVLYYFYSHWQGQVTFEALSDRQYSIICSTGADQCFNESYAQLYLEGRIYAENDITQAPISECHREFLRGLQVRSNLVAPVIVGNRLWGLLVAHHCQDIRQWQTSDFTAISQSAYRLASASSINISA</sequence>
<reference evidence="2" key="1">
    <citation type="journal article" date="2015" name="ISME J.">
        <title>Draft Genome Sequence of Streptomyces incarnatus NRRL8089, which Produces the Nucleoside Antibiotic Sinefungin.</title>
        <authorList>
            <person name="Oshima K."/>
            <person name="Hattori M."/>
            <person name="Shimizu H."/>
            <person name="Fukuda K."/>
            <person name="Nemoto M."/>
            <person name="Inagaki K."/>
            <person name="Tamura T."/>
        </authorList>
    </citation>
    <scope>NUCLEOTIDE SEQUENCE</scope>
    <source>
        <strain evidence="2">FACHB-1277</strain>
    </source>
</reference>
<dbReference type="RefSeq" id="WP_190349777.1">
    <property type="nucleotide sequence ID" value="NZ_JACJPY010000008.1"/>
</dbReference>
<dbReference type="SMART" id="SM00065">
    <property type="entry name" value="GAF"/>
    <property type="match status" value="1"/>
</dbReference>
<accession>A0A926USU3</accession>
<name>A0A926USU3_9CYAN</name>
<dbReference type="PROSITE" id="PS50046">
    <property type="entry name" value="PHYTOCHROME_2"/>
    <property type="match status" value="1"/>
</dbReference>
<dbReference type="InterPro" id="IPR029016">
    <property type="entry name" value="GAF-like_dom_sf"/>
</dbReference>
<evidence type="ECO:0000313" key="2">
    <source>
        <dbReference type="EMBL" id="MBD2149410.1"/>
    </source>
</evidence>
<gene>
    <name evidence="2" type="ORF">H6F44_04610</name>
</gene>
<dbReference type="AlphaFoldDB" id="A0A926USU3"/>
<evidence type="ECO:0000313" key="3">
    <source>
        <dbReference type="Proteomes" id="UP000631421"/>
    </source>
</evidence>
<dbReference type="Gene3D" id="3.30.450.40">
    <property type="match status" value="1"/>
</dbReference>
<dbReference type="SUPFAM" id="SSF55781">
    <property type="entry name" value="GAF domain-like"/>
    <property type="match status" value="1"/>
</dbReference>
<organism evidence="2 3">
    <name type="scientific">Pseudanabaena cinerea FACHB-1277</name>
    <dbReference type="NCBI Taxonomy" id="2949581"/>
    <lineage>
        <taxon>Bacteria</taxon>
        <taxon>Bacillati</taxon>
        <taxon>Cyanobacteriota</taxon>
        <taxon>Cyanophyceae</taxon>
        <taxon>Pseudanabaenales</taxon>
        <taxon>Pseudanabaenaceae</taxon>
        <taxon>Pseudanabaena</taxon>
        <taxon>Pseudanabaena cinerea</taxon>
    </lineage>
</organism>
<dbReference type="Pfam" id="PF01590">
    <property type="entry name" value="GAF"/>
    <property type="match status" value="1"/>
</dbReference>
<evidence type="ECO:0000259" key="1">
    <source>
        <dbReference type="PROSITE" id="PS50046"/>
    </source>
</evidence>
<dbReference type="EMBL" id="JACJPY010000008">
    <property type="protein sequence ID" value="MBD2149410.1"/>
    <property type="molecule type" value="Genomic_DNA"/>
</dbReference>
<reference evidence="2" key="2">
    <citation type="submission" date="2020-08" db="EMBL/GenBank/DDBJ databases">
        <authorList>
            <person name="Chen M."/>
            <person name="Teng W."/>
            <person name="Zhao L."/>
            <person name="Hu C."/>
            <person name="Zhou Y."/>
            <person name="Han B."/>
            <person name="Song L."/>
            <person name="Shu W."/>
        </authorList>
    </citation>
    <scope>NUCLEOTIDE SEQUENCE</scope>
    <source>
        <strain evidence="2">FACHB-1277</strain>
    </source>
</reference>
<dbReference type="InterPro" id="IPR003018">
    <property type="entry name" value="GAF"/>
</dbReference>
<proteinExistence type="predicted"/>
<keyword evidence="3" id="KW-1185">Reference proteome</keyword>